<protein>
    <recommendedName>
        <fullName evidence="3">Anti-sigma K factor RskA C-terminal domain-containing protein</fullName>
    </recommendedName>
</protein>
<dbReference type="InterPro" id="IPR051474">
    <property type="entry name" value="Anti-sigma-K/W_factor"/>
</dbReference>
<dbReference type="GO" id="GO:0006417">
    <property type="term" value="P:regulation of translation"/>
    <property type="evidence" value="ECO:0007669"/>
    <property type="project" value="TreeGrafter"/>
</dbReference>
<dbReference type="AlphaFoldDB" id="A0A0F5FFJ2"/>
<sequence length="240" mass="25534">MTSDEDIGEEPGGRTLVAEYVLGLLDTPTNERVRRAIEDDPRLQREEAFWRARFSALDNEFAEETPPAHVGSGVEARLFGEDRPAGFWPTLWNSLPLWRGLAAGALAVAVVAAGISLTRMTPSTPTELAVALVAALEEEGSDVRFLALYDPEDGMLRLTGLSGTPGTDEDFELWAIEEDGQPVSLGIVEAGSHNMVRMPPAASAEWGEGSVLAITLEPEGGSPTGQPTGPLMARGVATPI</sequence>
<keyword evidence="2" id="KW-1133">Transmembrane helix</keyword>
<keyword evidence="5" id="KW-1185">Reference proteome</keyword>
<reference evidence="4 5" key="1">
    <citation type="submission" date="2015-03" db="EMBL/GenBank/DDBJ databases">
        <authorList>
            <person name="Hassan Y.I."/>
            <person name="Lepp D."/>
            <person name="Li X.-Z."/>
            <person name="Zhou T."/>
        </authorList>
    </citation>
    <scope>NUCLEOTIDE SEQUENCE [LARGE SCALE GENOMIC DNA]</scope>
    <source>
        <strain evidence="4 5">BD-c194</strain>
    </source>
</reference>
<gene>
    <name evidence="4" type="ORF">VE25_20185</name>
</gene>
<feature type="domain" description="Anti-sigma K factor RskA C-terminal" evidence="3">
    <location>
        <begin position="102"/>
        <end position="230"/>
    </location>
</feature>
<keyword evidence="2" id="KW-0812">Transmembrane</keyword>
<evidence type="ECO:0000313" key="4">
    <source>
        <dbReference type="EMBL" id="KKB06972.1"/>
    </source>
</evidence>
<dbReference type="STRING" id="443610.VE25_20185"/>
<evidence type="ECO:0000313" key="5">
    <source>
        <dbReference type="Proteomes" id="UP000033632"/>
    </source>
</evidence>
<dbReference type="EMBL" id="JZEX01000185">
    <property type="protein sequence ID" value="KKB06972.1"/>
    <property type="molecule type" value="Genomic_DNA"/>
</dbReference>
<dbReference type="GO" id="GO:0016989">
    <property type="term" value="F:sigma factor antagonist activity"/>
    <property type="evidence" value="ECO:0007669"/>
    <property type="project" value="TreeGrafter"/>
</dbReference>
<dbReference type="Pfam" id="PF10099">
    <property type="entry name" value="RskA_C"/>
    <property type="match status" value="1"/>
</dbReference>
<keyword evidence="2" id="KW-0472">Membrane</keyword>
<dbReference type="OrthoDB" id="9816387at2"/>
<feature type="region of interest" description="Disordered" evidence="1">
    <location>
        <begin position="219"/>
        <end position="240"/>
    </location>
</feature>
<proteinExistence type="predicted"/>
<accession>A0A0F5FFJ2</accession>
<dbReference type="PANTHER" id="PTHR37461">
    <property type="entry name" value="ANTI-SIGMA-K FACTOR RSKA"/>
    <property type="match status" value="1"/>
</dbReference>
<dbReference type="Proteomes" id="UP000033632">
    <property type="component" value="Unassembled WGS sequence"/>
</dbReference>
<dbReference type="PANTHER" id="PTHR37461:SF1">
    <property type="entry name" value="ANTI-SIGMA-K FACTOR RSKA"/>
    <property type="match status" value="1"/>
</dbReference>
<evidence type="ECO:0000256" key="1">
    <source>
        <dbReference type="SAM" id="MobiDB-lite"/>
    </source>
</evidence>
<dbReference type="InterPro" id="IPR018764">
    <property type="entry name" value="RskA_C"/>
</dbReference>
<dbReference type="GO" id="GO:0005886">
    <property type="term" value="C:plasma membrane"/>
    <property type="evidence" value="ECO:0007669"/>
    <property type="project" value="InterPro"/>
</dbReference>
<feature type="transmembrane region" description="Helical" evidence="2">
    <location>
        <begin position="97"/>
        <end position="117"/>
    </location>
</feature>
<evidence type="ECO:0000259" key="3">
    <source>
        <dbReference type="Pfam" id="PF10099"/>
    </source>
</evidence>
<organism evidence="4 5">
    <name type="scientific">Devosia geojensis</name>
    <dbReference type="NCBI Taxonomy" id="443610"/>
    <lineage>
        <taxon>Bacteria</taxon>
        <taxon>Pseudomonadati</taxon>
        <taxon>Pseudomonadota</taxon>
        <taxon>Alphaproteobacteria</taxon>
        <taxon>Hyphomicrobiales</taxon>
        <taxon>Devosiaceae</taxon>
        <taxon>Devosia</taxon>
    </lineage>
</organism>
<dbReference type="RefSeq" id="WP_046110473.1">
    <property type="nucleotide sequence ID" value="NZ_JZEX01000185.1"/>
</dbReference>
<name>A0A0F5FFJ2_9HYPH</name>
<dbReference type="PATRIC" id="fig|443610.3.peg.2359"/>
<evidence type="ECO:0000256" key="2">
    <source>
        <dbReference type="SAM" id="Phobius"/>
    </source>
</evidence>
<comment type="caution">
    <text evidence="4">The sequence shown here is derived from an EMBL/GenBank/DDBJ whole genome shotgun (WGS) entry which is preliminary data.</text>
</comment>